<reference evidence="5 6" key="1">
    <citation type="submission" date="2023-07" db="EMBL/GenBank/DDBJ databases">
        <title>Sorghum-associated microbial communities from plants grown in Nebraska, USA.</title>
        <authorList>
            <person name="Schachtman D."/>
        </authorList>
    </citation>
    <scope>NUCLEOTIDE SEQUENCE [LARGE SCALE GENOMIC DNA]</scope>
    <source>
        <strain evidence="5 6">BE198</strain>
    </source>
</reference>
<dbReference type="PANTHER" id="PTHR43201">
    <property type="entry name" value="ACYL-COA SYNTHETASE"/>
    <property type="match status" value="1"/>
</dbReference>
<dbReference type="PANTHER" id="PTHR43201:SF8">
    <property type="entry name" value="ACYL-COA SYNTHETASE FAMILY MEMBER 3"/>
    <property type="match status" value="1"/>
</dbReference>
<comment type="similarity">
    <text evidence="1">Belongs to the ATP-dependent AMP-binding enzyme family.</text>
</comment>
<dbReference type="InterPro" id="IPR054545">
    <property type="entry name" value="ApeI-like"/>
</dbReference>
<dbReference type="RefSeq" id="WP_310057101.1">
    <property type="nucleotide sequence ID" value="NZ_JAVDVY010000001.1"/>
</dbReference>
<dbReference type="InterPro" id="IPR045851">
    <property type="entry name" value="AMP-bd_C_sf"/>
</dbReference>
<dbReference type="SUPFAM" id="SSF54637">
    <property type="entry name" value="Thioesterase/thiol ester dehydrase-isomerase"/>
    <property type="match status" value="1"/>
</dbReference>
<protein>
    <submittedName>
        <fullName evidence="5">Acyl-coenzyme A synthetase/AMP-(Fatty) acid ligase/3-hydroxymyristoyl/3-hydroxydecanoyl-(Acyl carrier protein) dehydratase</fullName>
    </submittedName>
</protein>
<gene>
    <name evidence="5" type="ORF">J2X06_000200</name>
</gene>
<evidence type="ECO:0000256" key="1">
    <source>
        <dbReference type="ARBA" id="ARBA00006432"/>
    </source>
</evidence>
<dbReference type="InterPro" id="IPR000873">
    <property type="entry name" value="AMP-dep_synth/lig_dom"/>
</dbReference>
<dbReference type="Pfam" id="PF22818">
    <property type="entry name" value="ApeI-like"/>
    <property type="match status" value="1"/>
</dbReference>
<dbReference type="InterPro" id="IPR029069">
    <property type="entry name" value="HotDog_dom_sf"/>
</dbReference>
<dbReference type="Pfam" id="PF13193">
    <property type="entry name" value="AMP-binding_C"/>
    <property type="match status" value="1"/>
</dbReference>
<dbReference type="Gene3D" id="3.40.50.12780">
    <property type="entry name" value="N-terminal domain of ligase-like"/>
    <property type="match status" value="1"/>
</dbReference>
<accession>A0ABU1W613</accession>
<feature type="domain" description="AMP-dependent synthetase/ligase" evidence="2">
    <location>
        <begin position="121"/>
        <end position="307"/>
    </location>
</feature>
<keyword evidence="5" id="KW-0436">Ligase</keyword>
<dbReference type="Gene3D" id="3.10.129.10">
    <property type="entry name" value="Hotdog Thioesterase"/>
    <property type="match status" value="1"/>
</dbReference>
<dbReference type="Proteomes" id="UP001251524">
    <property type="component" value="Unassembled WGS sequence"/>
</dbReference>
<sequence length="563" mass="62411">MADWIALDRIATRPLPGRAVALTDGHVLDHAAFRDRVEAWRHAFAARVGQRWALYFDDTVAFAAALYGAWHAGKTVYLCGDNLPETVSRLRGEVDGFAGDGFSGDDVVTTASDMPCRRETWTPLDEDTTRLVVFTSGSTGEATALDKRLSQLAREVEALQSTFGAALGDAVVHGTVSHQHIYGLLFRVLWPLASGRAIAPRVFFHEEIVAALDRPALLVSSPAHLKRMPDSLDWSNARMQLRAVFSSGGALPQDAATAASRLLGAAPTEIYGSSETGGIAWRQWHDDAPVWRAMPGVDWRIVDDHLEISSPHLPTRQWWRSEDRAESDGRNGFRLNGRADRIVKIEERRVSLGALERQLLALPEVAEARVLVLPETRTQLAAVIVPSPAGAAQLAADGRRAFARVLHDALASAQDAVARPRRWRFVDALPMNAQGKVREADLRALFRPERPQPHWLSHEEAKADLEIVLDPELAVFDGHFPQIAILPGVAQLDWAVRWGREAFAMPPRFLRMENLKFQRVLRPGTRVRLHLEWQQAKSALVFRYQSEHGAHASGRVIFGEEAA</sequence>
<evidence type="ECO:0000259" key="4">
    <source>
        <dbReference type="Pfam" id="PF22818"/>
    </source>
</evidence>
<dbReference type="GO" id="GO:0016874">
    <property type="term" value="F:ligase activity"/>
    <property type="evidence" value="ECO:0007669"/>
    <property type="project" value="UniProtKB-KW"/>
</dbReference>
<dbReference type="Pfam" id="PF00501">
    <property type="entry name" value="AMP-binding"/>
    <property type="match status" value="1"/>
</dbReference>
<dbReference type="InterPro" id="IPR042099">
    <property type="entry name" value="ANL_N_sf"/>
</dbReference>
<dbReference type="InterPro" id="IPR025110">
    <property type="entry name" value="AMP-bd_C"/>
</dbReference>
<feature type="domain" description="ApeI dehydratase-like" evidence="4">
    <location>
        <begin position="458"/>
        <end position="555"/>
    </location>
</feature>
<proteinExistence type="inferred from homology"/>
<evidence type="ECO:0000313" key="6">
    <source>
        <dbReference type="Proteomes" id="UP001251524"/>
    </source>
</evidence>
<organism evidence="5 6">
    <name type="scientific">Lysobacter niastensis</name>
    <dbReference type="NCBI Taxonomy" id="380629"/>
    <lineage>
        <taxon>Bacteria</taxon>
        <taxon>Pseudomonadati</taxon>
        <taxon>Pseudomonadota</taxon>
        <taxon>Gammaproteobacteria</taxon>
        <taxon>Lysobacterales</taxon>
        <taxon>Lysobacteraceae</taxon>
        <taxon>Lysobacter</taxon>
    </lineage>
</organism>
<dbReference type="Gene3D" id="3.30.300.30">
    <property type="match status" value="1"/>
</dbReference>
<dbReference type="SUPFAM" id="SSF56801">
    <property type="entry name" value="Acetyl-CoA synthetase-like"/>
    <property type="match status" value="1"/>
</dbReference>
<evidence type="ECO:0000313" key="5">
    <source>
        <dbReference type="EMBL" id="MDR7133016.1"/>
    </source>
</evidence>
<evidence type="ECO:0000259" key="2">
    <source>
        <dbReference type="Pfam" id="PF00501"/>
    </source>
</evidence>
<name>A0ABU1W613_9GAMM</name>
<evidence type="ECO:0000259" key="3">
    <source>
        <dbReference type="Pfam" id="PF13193"/>
    </source>
</evidence>
<dbReference type="EMBL" id="JAVDVY010000001">
    <property type="protein sequence ID" value="MDR7133016.1"/>
    <property type="molecule type" value="Genomic_DNA"/>
</dbReference>
<keyword evidence="6" id="KW-1185">Reference proteome</keyword>
<feature type="domain" description="AMP-binding enzyme C-terminal" evidence="3">
    <location>
        <begin position="355"/>
        <end position="436"/>
    </location>
</feature>
<comment type="caution">
    <text evidence="5">The sequence shown here is derived from an EMBL/GenBank/DDBJ whole genome shotgun (WGS) entry which is preliminary data.</text>
</comment>